<dbReference type="InterPro" id="IPR050270">
    <property type="entry name" value="DegV_domain_contain"/>
</dbReference>
<proteinExistence type="predicted"/>
<gene>
    <name evidence="2" type="ORF">SAMN05216544_1215</name>
</gene>
<sequence>MGEYVLSCCSTADVNNEWYKNRDINKIYFHLSVGGDEYDDNIGVTITQEDLFKRMLKGEEAHSSQVNVSEYTEYFEKFLKEGKDILHVTLTSGISGTINSARIAADELSESYPDRKIYIVDSFGASAGYGLLMDKLADLRDEGKTIDEVKDFALANRLKLQSWFFSNDLTFFIKGGRISKASGTIGNMLNICPFMEVAKDGTLQVREKIRTKKKVIKRMVSKIEETAENGLDYSGKIWISTSDMQSALETKAAIEEKFTKVSEIQISLIGGTIGVHTGPGTVAVFFWGSERI</sequence>
<dbReference type="RefSeq" id="WP_074521389.1">
    <property type="nucleotide sequence ID" value="NZ_FNHZ01000003.1"/>
</dbReference>
<dbReference type="Gene3D" id="3.40.50.10170">
    <property type="match status" value="1"/>
</dbReference>
<dbReference type="InterPro" id="IPR043168">
    <property type="entry name" value="DegV_C"/>
</dbReference>
<evidence type="ECO:0000313" key="3">
    <source>
        <dbReference type="Proteomes" id="UP000187651"/>
    </source>
</evidence>
<dbReference type="OrthoDB" id="9780660at2"/>
<dbReference type="PANTHER" id="PTHR33434:SF8">
    <property type="entry name" value="DEGV DOMAIN-CONTAINING PROTEIN SPR1019"/>
    <property type="match status" value="1"/>
</dbReference>
<accession>A0A1G9WIM5</accession>
<keyword evidence="1" id="KW-0446">Lipid-binding</keyword>
<dbReference type="InterPro" id="IPR003797">
    <property type="entry name" value="DegV"/>
</dbReference>
<dbReference type="EMBL" id="FNHZ01000003">
    <property type="protein sequence ID" value="SDM84031.1"/>
    <property type="molecule type" value="Genomic_DNA"/>
</dbReference>
<organism evidence="2 3">
    <name type="scientific">Lachnospira pectinoschiza</name>
    <dbReference type="NCBI Taxonomy" id="28052"/>
    <lineage>
        <taxon>Bacteria</taxon>
        <taxon>Bacillati</taxon>
        <taxon>Bacillota</taxon>
        <taxon>Clostridia</taxon>
        <taxon>Lachnospirales</taxon>
        <taxon>Lachnospiraceae</taxon>
        <taxon>Lachnospira</taxon>
    </lineage>
</organism>
<dbReference type="GO" id="GO:0008289">
    <property type="term" value="F:lipid binding"/>
    <property type="evidence" value="ECO:0007669"/>
    <property type="project" value="UniProtKB-KW"/>
</dbReference>
<dbReference type="PANTHER" id="PTHR33434">
    <property type="entry name" value="DEGV DOMAIN-CONTAINING PROTEIN DR_1986-RELATED"/>
    <property type="match status" value="1"/>
</dbReference>
<dbReference type="Pfam" id="PF02645">
    <property type="entry name" value="DegV"/>
    <property type="match status" value="1"/>
</dbReference>
<evidence type="ECO:0000256" key="1">
    <source>
        <dbReference type="ARBA" id="ARBA00023121"/>
    </source>
</evidence>
<dbReference type="NCBIfam" id="TIGR00762">
    <property type="entry name" value="DegV"/>
    <property type="match status" value="1"/>
</dbReference>
<dbReference type="AlphaFoldDB" id="A0A1G9WIM5"/>
<dbReference type="SUPFAM" id="SSF82549">
    <property type="entry name" value="DAK1/DegV-like"/>
    <property type="match status" value="1"/>
</dbReference>
<evidence type="ECO:0000313" key="2">
    <source>
        <dbReference type="EMBL" id="SDM84031.1"/>
    </source>
</evidence>
<keyword evidence="3" id="KW-1185">Reference proteome</keyword>
<dbReference type="Proteomes" id="UP000187651">
    <property type="component" value="Unassembled WGS sequence"/>
</dbReference>
<dbReference type="PROSITE" id="PS51482">
    <property type="entry name" value="DEGV"/>
    <property type="match status" value="1"/>
</dbReference>
<protein>
    <submittedName>
        <fullName evidence="2">EDD domain protein, DegV family</fullName>
    </submittedName>
</protein>
<dbReference type="Gene3D" id="3.30.1180.10">
    <property type="match status" value="1"/>
</dbReference>
<reference evidence="3" key="1">
    <citation type="submission" date="2016-10" db="EMBL/GenBank/DDBJ databases">
        <authorList>
            <person name="Varghese N."/>
            <person name="Submissions S."/>
        </authorList>
    </citation>
    <scope>NUCLEOTIDE SEQUENCE [LARGE SCALE GENOMIC DNA]</scope>
    <source>
        <strain evidence="3">M83</strain>
    </source>
</reference>
<name>A0A1G9WIM5_9FIRM</name>